<dbReference type="FunFam" id="3.30.470.10:FF:000004">
    <property type="entry name" value="Branched-chain-amino-acid aminotransferase"/>
    <property type="match status" value="1"/>
</dbReference>
<dbReference type="InterPro" id="IPR036038">
    <property type="entry name" value="Aminotransferase-like"/>
</dbReference>
<keyword evidence="6 11" id="KW-0808">Transferase</keyword>
<dbReference type="InterPro" id="IPR001544">
    <property type="entry name" value="Aminotrans_IV"/>
</dbReference>
<dbReference type="OrthoDB" id="256333at2759"/>
<dbReference type="SUPFAM" id="SSF56752">
    <property type="entry name" value="D-aminoacid aminotransferase-like PLP-dependent enzymes"/>
    <property type="match status" value="1"/>
</dbReference>
<evidence type="ECO:0000256" key="2">
    <source>
        <dbReference type="ARBA" id="ARBA00001947"/>
    </source>
</evidence>
<dbReference type="SUPFAM" id="SSF50129">
    <property type="entry name" value="GroES-like"/>
    <property type="match status" value="1"/>
</dbReference>
<dbReference type="FunFam" id="3.20.10.10:FF:000010">
    <property type="entry name" value="Branched-chain amino acid aminotransferase"/>
    <property type="match status" value="1"/>
</dbReference>
<evidence type="ECO:0000256" key="8">
    <source>
        <dbReference type="ARBA" id="ARBA00022833"/>
    </source>
</evidence>
<comment type="cofactor">
    <cofactor evidence="2">
        <name>Zn(2+)</name>
        <dbReference type="ChEBI" id="CHEBI:29105"/>
    </cofactor>
</comment>
<keyword evidence="12" id="KW-1185">Reference proteome</keyword>
<evidence type="ECO:0000256" key="6">
    <source>
        <dbReference type="ARBA" id="ARBA00022679"/>
    </source>
</evidence>
<organism evidence="11 12">
    <name type="scientific">Penicillium italicum</name>
    <name type="common">Blue mold</name>
    <dbReference type="NCBI Taxonomy" id="40296"/>
    <lineage>
        <taxon>Eukaryota</taxon>
        <taxon>Fungi</taxon>
        <taxon>Dikarya</taxon>
        <taxon>Ascomycota</taxon>
        <taxon>Pezizomycotina</taxon>
        <taxon>Eurotiomycetes</taxon>
        <taxon>Eurotiomycetidae</taxon>
        <taxon>Eurotiales</taxon>
        <taxon>Aspergillaceae</taxon>
        <taxon>Penicillium</taxon>
    </lineage>
</organism>
<dbReference type="EMBL" id="JQGA01000104">
    <property type="protein sequence ID" value="KGO77763.1"/>
    <property type="molecule type" value="Genomic_DNA"/>
</dbReference>
<protein>
    <submittedName>
        <fullName evidence="11">Aminotransferase, class IV</fullName>
    </submittedName>
</protein>
<dbReference type="PANTHER" id="PTHR42813:SF1">
    <property type="entry name" value="DEHYDROGENASE, PUTATIVE (AFU_ORTHOLOGUE AFUA_5G03930)-RELATED"/>
    <property type="match status" value="1"/>
</dbReference>
<dbReference type="SUPFAM" id="SSF51735">
    <property type="entry name" value="NAD(P)-binding Rossmann-fold domains"/>
    <property type="match status" value="1"/>
</dbReference>
<dbReference type="Pfam" id="PF01063">
    <property type="entry name" value="Aminotran_4"/>
    <property type="match status" value="1"/>
</dbReference>
<gene>
    <name evidence="11" type="ORF">PITC_010330</name>
</gene>
<dbReference type="GO" id="GO:0046872">
    <property type="term" value="F:metal ion binding"/>
    <property type="evidence" value="ECO:0007669"/>
    <property type="project" value="UniProtKB-KW"/>
</dbReference>
<keyword evidence="9" id="KW-0663">Pyridoxal phosphate</keyword>
<evidence type="ECO:0000256" key="7">
    <source>
        <dbReference type="ARBA" id="ARBA00022723"/>
    </source>
</evidence>
<sequence length="807" mass="87839">MAAVMPSTAYTPHPTRMMKAAQWMGTREVEVGVVPKPKVTDPGDAIVQITHCTISGSDIHLYEGELEDEMEKGDILGQEAIGIVEEVGPDVKTLKSGDRVIILPVISCGTCDYCQRQEYSLCDNTNPSKEMEAAYGHRLGGKLGYSRLCGGYPGDQAEYCRVPHADLSCVKAPGHIDARKLLGLTNVMTTAWHALELAEVQEGDVVGVWGCGPIGLATQRMAKLRGAKKVYAMDKDAQRLRIAEDFGMIPVDVGTHPDVAEYILSIQDHGLDRSIEASGYRSLPRTEYPAMRAIGLEKDSSDTLSAIIKATRKGGNVALVGDFFFTTHDFPIGPLMQKALTVRGGQTWPQKYYPFLMDLVVQGKLDTAWMFTYVDDFENIADMYQKFAQHEIPGRLKSISGVMILTAPAGISNSTFLQQFFMFPPPPIALDWNNLGFKVRDGNGHVEIHYSHSGENKWSAPQFVASPFLPIHGMAPGLNYGQQVYEGLKAFRHPANDKITIFRPDRNAKRMQHSAEVVSIPPVPEDLFIECVGLAVGANAEYVPPHDSGAAMYVRPMLFGSSAQLGLSPPDAYTLAVFAMPTGVYHGATAVEALILEDFDRCAPHGTGAAKVGGNYAPVLRHSDRARREGFGITLHLDSATRTEVDEFSTSAFIGVKRDGDQITVIQPDSRNAIDSVTAASVLEIARTLGYRAEKRRVPYEELHEFDEVIAAGTAAALVPVGSITMQSRGDKFEYRCGAQKAGGEVCVKLLQTLRGIQSGTIEDTLGWNYEVQAPPKGWAQQVQEEIELSGANVPKTGFRAGMGSPG</sequence>
<dbReference type="InterPro" id="IPR033939">
    <property type="entry name" value="BCAT_family"/>
</dbReference>
<dbReference type="NCBIfam" id="TIGR01123">
    <property type="entry name" value="ilvE_II"/>
    <property type="match status" value="1"/>
</dbReference>
<evidence type="ECO:0000256" key="4">
    <source>
        <dbReference type="ARBA" id="ARBA00009320"/>
    </source>
</evidence>
<dbReference type="Gene3D" id="3.40.50.720">
    <property type="entry name" value="NAD(P)-binding Rossmann-like Domain"/>
    <property type="match status" value="1"/>
</dbReference>
<dbReference type="Gene3D" id="3.30.470.10">
    <property type="match status" value="1"/>
</dbReference>
<comment type="cofactor">
    <cofactor evidence="1">
        <name>pyridoxal 5'-phosphate</name>
        <dbReference type="ChEBI" id="CHEBI:597326"/>
    </cofactor>
</comment>
<dbReference type="InterPro" id="IPR043132">
    <property type="entry name" value="BCAT-like_C"/>
</dbReference>
<evidence type="ECO:0000313" key="11">
    <source>
        <dbReference type="EMBL" id="KGO77763.1"/>
    </source>
</evidence>
<dbReference type="Gene3D" id="3.20.10.10">
    <property type="entry name" value="D-amino Acid Aminotransferase, subunit A, domain 2"/>
    <property type="match status" value="1"/>
</dbReference>
<dbReference type="PhylomeDB" id="A0A0A2LEX5"/>
<dbReference type="PANTHER" id="PTHR42813">
    <property type="entry name" value="ZINC-TYPE ALCOHOL DEHYDROGENASE-LIKE"/>
    <property type="match status" value="1"/>
</dbReference>
<evidence type="ECO:0000313" key="12">
    <source>
        <dbReference type="Proteomes" id="UP000030104"/>
    </source>
</evidence>
<keyword evidence="8" id="KW-0862">Zinc</keyword>
<dbReference type="Pfam" id="PF08240">
    <property type="entry name" value="ADH_N"/>
    <property type="match status" value="1"/>
</dbReference>
<evidence type="ECO:0000256" key="5">
    <source>
        <dbReference type="ARBA" id="ARBA00022576"/>
    </source>
</evidence>
<dbReference type="InterPro" id="IPR011032">
    <property type="entry name" value="GroES-like_sf"/>
</dbReference>
<evidence type="ECO:0000256" key="3">
    <source>
        <dbReference type="ARBA" id="ARBA00005179"/>
    </source>
</evidence>
<dbReference type="GO" id="GO:0004084">
    <property type="term" value="F:branched-chain-amino-acid transaminase activity"/>
    <property type="evidence" value="ECO:0007669"/>
    <property type="project" value="InterPro"/>
</dbReference>
<accession>A0A0A2LEX5</accession>
<dbReference type="CDD" id="cd01557">
    <property type="entry name" value="BCAT_beta_family"/>
    <property type="match status" value="1"/>
</dbReference>
<dbReference type="InterPro" id="IPR043131">
    <property type="entry name" value="BCAT-like_N"/>
</dbReference>
<dbReference type="OMA" id="DFFFTTH"/>
<feature type="domain" description="Alcohol dehydrogenase-like N-terminal" evidence="10">
    <location>
        <begin position="42"/>
        <end position="172"/>
    </location>
</feature>
<dbReference type="Gene3D" id="3.90.180.10">
    <property type="entry name" value="Medium-chain alcohol dehydrogenases, catalytic domain"/>
    <property type="match status" value="1"/>
</dbReference>
<keyword evidence="5 11" id="KW-0032">Aminotransferase</keyword>
<dbReference type="AlphaFoldDB" id="A0A0A2LEX5"/>
<dbReference type="InterPro" id="IPR005786">
    <property type="entry name" value="B_amino_transII"/>
</dbReference>
<dbReference type="InterPro" id="IPR013154">
    <property type="entry name" value="ADH-like_N"/>
</dbReference>
<comment type="pathway">
    <text evidence="3">Secondary metabolite biosynthesis.</text>
</comment>
<reference evidence="11 12" key="1">
    <citation type="journal article" date="2015" name="Mol. Plant Microbe Interact.">
        <title>Genome, transcriptome, and functional analyses of Penicillium expansum provide new insights into secondary metabolism and pathogenicity.</title>
        <authorList>
            <person name="Ballester A.R."/>
            <person name="Marcet-Houben M."/>
            <person name="Levin E."/>
            <person name="Sela N."/>
            <person name="Selma-Lazaro C."/>
            <person name="Carmona L."/>
            <person name="Wisniewski M."/>
            <person name="Droby S."/>
            <person name="Gonzalez-Candelas L."/>
            <person name="Gabaldon T."/>
        </authorList>
    </citation>
    <scope>NUCLEOTIDE SEQUENCE [LARGE SCALE GENOMIC DNA]</scope>
    <source>
        <strain evidence="11 12">PHI-1</strain>
    </source>
</reference>
<proteinExistence type="inferred from homology"/>
<keyword evidence="7" id="KW-0479">Metal-binding</keyword>
<dbReference type="CDD" id="cd08283">
    <property type="entry name" value="FDH_like_1"/>
    <property type="match status" value="1"/>
</dbReference>
<comment type="similarity">
    <text evidence="4">Belongs to the class-IV pyridoxal-phosphate-dependent aminotransferase family.</text>
</comment>
<dbReference type="InterPro" id="IPR036291">
    <property type="entry name" value="NAD(P)-bd_dom_sf"/>
</dbReference>
<dbReference type="HOGENOM" id="CLU_018831_0_0_1"/>
<evidence type="ECO:0000256" key="1">
    <source>
        <dbReference type="ARBA" id="ARBA00001933"/>
    </source>
</evidence>
<name>A0A0A2LEX5_PENIT</name>
<evidence type="ECO:0000259" key="10">
    <source>
        <dbReference type="Pfam" id="PF08240"/>
    </source>
</evidence>
<evidence type="ECO:0000256" key="9">
    <source>
        <dbReference type="ARBA" id="ARBA00022898"/>
    </source>
</evidence>
<dbReference type="STRING" id="40296.A0A0A2LEX5"/>
<dbReference type="Proteomes" id="UP000030104">
    <property type="component" value="Unassembled WGS sequence"/>
</dbReference>
<comment type="caution">
    <text evidence="11">The sequence shown here is derived from an EMBL/GenBank/DDBJ whole genome shotgun (WGS) entry which is preliminary data.</text>
</comment>
<dbReference type="GO" id="GO:0009081">
    <property type="term" value="P:branched-chain amino acid metabolic process"/>
    <property type="evidence" value="ECO:0007669"/>
    <property type="project" value="InterPro"/>
</dbReference>